<dbReference type="PANTHER" id="PTHR43004">
    <property type="entry name" value="TRK SYSTEM POTASSIUM UPTAKE PROTEIN"/>
    <property type="match status" value="1"/>
</dbReference>
<feature type="domain" description="FAD-binding" evidence="5">
    <location>
        <begin position="2"/>
        <end position="337"/>
    </location>
</feature>
<evidence type="ECO:0000256" key="3">
    <source>
        <dbReference type="ARBA" id="ARBA00022630"/>
    </source>
</evidence>
<comment type="caution">
    <text evidence="6">The sequence shown here is derived from an EMBL/GenBank/DDBJ whole genome shotgun (WGS) entry which is preliminary data.</text>
</comment>
<proteinExistence type="inferred from homology"/>
<protein>
    <submittedName>
        <fullName evidence="6">FAD-dependent monooxygenase</fullName>
    </submittedName>
</protein>
<dbReference type="PANTHER" id="PTHR43004:SF19">
    <property type="entry name" value="BINDING MONOOXYGENASE, PUTATIVE (JCVI)-RELATED"/>
    <property type="match status" value="1"/>
</dbReference>
<evidence type="ECO:0000313" key="6">
    <source>
        <dbReference type="EMBL" id="MFC5827863.1"/>
    </source>
</evidence>
<dbReference type="Gene3D" id="3.40.30.120">
    <property type="match status" value="1"/>
</dbReference>
<evidence type="ECO:0000256" key="4">
    <source>
        <dbReference type="ARBA" id="ARBA00022827"/>
    </source>
</evidence>
<keyword evidence="3" id="KW-0285">Flavoprotein</keyword>
<comment type="cofactor">
    <cofactor evidence="1">
        <name>FAD</name>
        <dbReference type="ChEBI" id="CHEBI:57692"/>
    </cofactor>
</comment>
<dbReference type="Proteomes" id="UP001596058">
    <property type="component" value="Unassembled WGS sequence"/>
</dbReference>
<accession>A0ABW1CQD0</accession>
<dbReference type="Gene3D" id="3.30.70.2450">
    <property type="match status" value="1"/>
</dbReference>
<dbReference type="InterPro" id="IPR002938">
    <property type="entry name" value="FAD-bd"/>
</dbReference>
<keyword evidence="6" id="KW-0560">Oxidoreductase</keyword>
<dbReference type="InterPro" id="IPR050641">
    <property type="entry name" value="RIFMO-like"/>
</dbReference>
<comment type="similarity">
    <text evidence="2">Belongs to the PheA/TfdB FAD monooxygenase family.</text>
</comment>
<organism evidence="6 7">
    <name type="scientific">Nonomuraea insulae</name>
    <dbReference type="NCBI Taxonomy" id="1616787"/>
    <lineage>
        <taxon>Bacteria</taxon>
        <taxon>Bacillati</taxon>
        <taxon>Actinomycetota</taxon>
        <taxon>Actinomycetes</taxon>
        <taxon>Streptosporangiales</taxon>
        <taxon>Streptosporangiaceae</taxon>
        <taxon>Nonomuraea</taxon>
    </lineage>
</organism>
<name>A0ABW1CQD0_9ACTN</name>
<dbReference type="RefSeq" id="WP_379517364.1">
    <property type="nucleotide sequence ID" value="NZ_JBHSPA010000031.1"/>
</dbReference>
<sequence length="499" mass="54022">MTDVLIVGAGPTGLTLGCDLTRRGIACRIVEQTAEPAPGSRGFTLKPRSLEALDDLGVAGRILAAGDTGGRLRFHLGPEPLFDLRLPPAPADPSRPYPNAVALPQWRTESILRDRLGELGGKVEYGRRLTGFEAGDEVVTATLEDGERVQARYLVAADGGRSLVRRTLGLPFSGSTTEDMRAVIADLRIDGLDRDSGTHLWVTADGHMLAARPIPHADTWQVVTSLEPGEEGDLGTVRHAFATRTGRTDITASDPDWLSTWRYNLRMVERYRVGRVFLAGDAAHVHSPFGGHGMNTGIQDAYNLGWKLALVLQGTAGAGLLDTYEAERLPVARQILADSDRRMRGTVPPRAIRPVVRLIIKSVMARQQRRTRHDHPVYRTGPLSLHLTGRRGRVRAGDVAPDAPVLLDGRPARLSELLRGPHFTALTFGLAPNLTDPRLRAHTVVRPGQSGLIDTTGHLHRMYGARTGTTVLIRPDGYIGLIASSPDALPGYLALISGT</sequence>
<dbReference type="Pfam" id="PF01494">
    <property type="entry name" value="FAD_binding_3"/>
    <property type="match status" value="1"/>
</dbReference>
<dbReference type="PRINTS" id="PR00420">
    <property type="entry name" value="RNGMNOXGNASE"/>
</dbReference>
<evidence type="ECO:0000259" key="5">
    <source>
        <dbReference type="Pfam" id="PF01494"/>
    </source>
</evidence>
<evidence type="ECO:0000256" key="1">
    <source>
        <dbReference type="ARBA" id="ARBA00001974"/>
    </source>
</evidence>
<evidence type="ECO:0000313" key="7">
    <source>
        <dbReference type="Proteomes" id="UP001596058"/>
    </source>
</evidence>
<dbReference type="InterPro" id="IPR036249">
    <property type="entry name" value="Thioredoxin-like_sf"/>
</dbReference>
<dbReference type="SUPFAM" id="SSF52833">
    <property type="entry name" value="Thioredoxin-like"/>
    <property type="match status" value="1"/>
</dbReference>
<keyword evidence="4" id="KW-0274">FAD</keyword>
<evidence type="ECO:0000256" key="2">
    <source>
        <dbReference type="ARBA" id="ARBA00007801"/>
    </source>
</evidence>
<dbReference type="SUPFAM" id="SSF51905">
    <property type="entry name" value="FAD/NAD(P)-binding domain"/>
    <property type="match status" value="1"/>
</dbReference>
<dbReference type="EMBL" id="JBHSPA010000031">
    <property type="protein sequence ID" value="MFC5827863.1"/>
    <property type="molecule type" value="Genomic_DNA"/>
</dbReference>
<dbReference type="Gene3D" id="3.50.50.60">
    <property type="entry name" value="FAD/NAD(P)-binding domain"/>
    <property type="match status" value="1"/>
</dbReference>
<keyword evidence="7" id="KW-1185">Reference proteome</keyword>
<dbReference type="GO" id="GO:0004497">
    <property type="term" value="F:monooxygenase activity"/>
    <property type="evidence" value="ECO:0007669"/>
    <property type="project" value="UniProtKB-KW"/>
</dbReference>
<reference evidence="7" key="1">
    <citation type="journal article" date="2019" name="Int. J. Syst. Evol. Microbiol.">
        <title>The Global Catalogue of Microorganisms (GCM) 10K type strain sequencing project: providing services to taxonomists for standard genome sequencing and annotation.</title>
        <authorList>
            <consortium name="The Broad Institute Genomics Platform"/>
            <consortium name="The Broad Institute Genome Sequencing Center for Infectious Disease"/>
            <person name="Wu L."/>
            <person name="Ma J."/>
        </authorList>
    </citation>
    <scope>NUCLEOTIDE SEQUENCE [LARGE SCALE GENOMIC DNA]</scope>
    <source>
        <strain evidence="7">CCUG 53903</strain>
    </source>
</reference>
<gene>
    <name evidence="6" type="ORF">ACFPZ3_28715</name>
</gene>
<dbReference type="NCBIfam" id="NF004832">
    <property type="entry name" value="PRK06184.1"/>
    <property type="match status" value="1"/>
</dbReference>
<dbReference type="InterPro" id="IPR036188">
    <property type="entry name" value="FAD/NAD-bd_sf"/>
</dbReference>
<keyword evidence="6" id="KW-0503">Monooxygenase</keyword>